<sequence length="132" mass="14253">MVWIPLERSTLDLLPLLHPNLEYKDIRSPYGLPVAAKAPCKGAADHLQGAIAHRGNSPQGAATRGRSRLRPSRKGGCQRRARKGDCQRCARKGQLPAASPQEAATVHPQGATTTQRRRLRRGSDDDDDGTGG</sequence>
<gene>
    <name evidence="2" type="ORF">BHM03_00001748</name>
</gene>
<dbReference type="Proteomes" id="UP000290560">
    <property type="component" value="Unassembled WGS sequence"/>
</dbReference>
<proteinExistence type="predicted"/>
<evidence type="ECO:0000313" key="2">
    <source>
        <dbReference type="EMBL" id="RZR70821.1"/>
    </source>
</evidence>
<organism evidence="2">
    <name type="scientific">Ensete ventricosum</name>
    <name type="common">Abyssinian banana</name>
    <name type="synonym">Musa ensete</name>
    <dbReference type="NCBI Taxonomy" id="4639"/>
    <lineage>
        <taxon>Eukaryota</taxon>
        <taxon>Viridiplantae</taxon>
        <taxon>Streptophyta</taxon>
        <taxon>Embryophyta</taxon>
        <taxon>Tracheophyta</taxon>
        <taxon>Spermatophyta</taxon>
        <taxon>Magnoliopsida</taxon>
        <taxon>Liliopsida</taxon>
        <taxon>Zingiberales</taxon>
        <taxon>Musaceae</taxon>
        <taxon>Ensete</taxon>
    </lineage>
</organism>
<evidence type="ECO:0000256" key="1">
    <source>
        <dbReference type="SAM" id="MobiDB-lite"/>
    </source>
</evidence>
<feature type="compositionally biased region" description="Basic residues" evidence="1">
    <location>
        <begin position="65"/>
        <end position="82"/>
    </location>
</feature>
<feature type="region of interest" description="Disordered" evidence="1">
    <location>
        <begin position="47"/>
        <end position="132"/>
    </location>
</feature>
<reference evidence="2" key="1">
    <citation type="journal article" date="2018" name="Data Brief">
        <title>Genome sequence data from 17 accessions of Ensete ventricosum, a staple food crop for millions in Ethiopia.</title>
        <authorList>
            <person name="Yemataw Z."/>
            <person name="Muzemil S."/>
            <person name="Ambachew D."/>
            <person name="Tripathi L."/>
            <person name="Tesfaye K."/>
            <person name="Chala A."/>
            <person name="Farbos A."/>
            <person name="O'Neill P."/>
            <person name="Moore K."/>
            <person name="Grant M."/>
            <person name="Studholme D.J."/>
        </authorList>
    </citation>
    <scope>NUCLEOTIDE SEQUENCE [LARGE SCALE GENOMIC DNA]</scope>
    <source>
        <tissue evidence="2">Leaf</tissue>
    </source>
</reference>
<accession>A0A445M9A1</accession>
<dbReference type="EMBL" id="KV875463">
    <property type="protein sequence ID" value="RZR70821.1"/>
    <property type="molecule type" value="Genomic_DNA"/>
</dbReference>
<name>A0A445M9A1_ENSVE</name>
<dbReference type="AlphaFoldDB" id="A0A445M9A1"/>
<protein>
    <submittedName>
        <fullName evidence="2">Uncharacterized protein</fullName>
    </submittedName>
</protein>